<gene>
    <name evidence="2" type="ORF">MIND_00317300</name>
</gene>
<name>A0A8H6T248_9AGAR</name>
<dbReference type="Proteomes" id="UP000636479">
    <property type="component" value="Unassembled WGS sequence"/>
</dbReference>
<dbReference type="EMBL" id="JACAZF010000003">
    <property type="protein sequence ID" value="KAF7309465.1"/>
    <property type="molecule type" value="Genomic_DNA"/>
</dbReference>
<feature type="region of interest" description="Disordered" evidence="1">
    <location>
        <begin position="1"/>
        <end position="24"/>
    </location>
</feature>
<dbReference type="GeneID" id="59342546"/>
<dbReference type="OrthoDB" id="2526979at2759"/>
<evidence type="ECO:0000256" key="1">
    <source>
        <dbReference type="SAM" id="MobiDB-lite"/>
    </source>
</evidence>
<keyword evidence="3" id="KW-1185">Reference proteome</keyword>
<proteinExistence type="predicted"/>
<comment type="caution">
    <text evidence="2">The sequence shown here is derived from an EMBL/GenBank/DDBJ whole genome shotgun (WGS) entry which is preliminary data.</text>
</comment>
<protein>
    <submittedName>
        <fullName evidence="2">Uncharacterized protein</fullName>
    </submittedName>
</protein>
<evidence type="ECO:0000313" key="3">
    <source>
        <dbReference type="Proteomes" id="UP000636479"/>
    </source>
</evidence>
<accession>A0A8H6T248</accession>
<reference evidence="2" key="1">
    <citation type="submission" date="2020-05" db="EMBL/GenBank/DDBJ databases">
        <title>Mycena genomes resolve the evolution of fungal bioluminescence.</title>
        <authorList>
            <person name="Tsai I.J."/>
        </authorList>
    </citation>
    <scope>NUCLEOTIDE SEQUENCE</scope>
    <source>
        <strain evidence="2">171206Taipei</strain>
    </source>
</reference>
<dbReference type="RefSeq" id="XP_037222915.1">
    <property type="nucleotide sequence ID" value="XM_037360030.1"/>
</dbReference>
<organism evidence="2 3">
    <name type="scientific">Mycena indigotica</name>
    <dbReference type="NCBI Taxonomy" id="2126181"/>
    <lineage>
        <taxon>Eukaryota</taxon>
        <taxon>Fungi</taxon>
        <taxon>Dikarya</taxon>
        <taxon>Basidiomycota</taxon>
        <taxon>Agaricomycotina</taxon>
        <taxon>Agaricomycetes</taxon>
        <taxon>Agaricomycetidae</taxon>
        <taxon>Agaricales</taxon>
        <taxon>Marasmiineae</taxon>
        <taxon>Mycenaceae</taxon>
        <taxon>Mycena</taxon>
    </lineage>
</organism>
<evidence type="ECO:0000313" key="2">
    <source>
        <dbReference type="EMBL" id="KAF7309465.1"/>
    </source>
</evidence>
<dbReference type="AlphaFoldDB" id="A0A8H6T248"/>
<sequence>MHSRSGNGPLATPQSRLSRALGHRRRRTISVVSVSPNTTSKIMIAVNSSPSTSTKTNGSALGSFTLTGCARDALLDVAFPKLDDDGYDEYGESLDSHDAFFAARDRDDDLPGPLRLRSDSSCTDVSIPSLSRTASPFQEQSSIPPGWGQYPRVRPRAVTSVTLPPIAGIHPILESLEHGSRVATGPVMCAACEKLGSNFPRCKHCAQMWCSRECRTSPFHRCHTNKAKQAAV</sequence>